<dbReference type="GO" id="GO:0008652">
    <property type="term" value="P:amino acid biosynthetic process"/>
    <property type="evidence" value="ECO:0007669"/>
    <property type="project" value="UniProtKB-KW"/>
</dbReference>
<keyword evidence="2 4" id="KW-0808">Transferase</keyword>
<sequence>MLPSDFLDTILSKHEQTRDFPATSDIKKLFTKIILTLFPEQTRKHFSQKEELVAVWESIENGLESMLHSMKSQLTGDPHSLTQAYMARIPDVYQTLLTDVEAMVNGDPAATTDFEVIRTYPGFYAMAFYRLAHELCSLGVPLIPRILTEYAHSKTGIDIHPGAKIGKYFFMDHGTGIVIGETCIIGEHVKIYQGVTLGALSVDKSMASTKRHPTIEDHVVIYSGATILGGDTIVGKNSVIGGNVWLTRSVEPNTKIYHQENTKVIKD</sequence>
<evidence type="ECO:0000256" key="3">
    <source>
        <dbReference type="ARBA" id="ARBA00023315"/>
    </source>
</evidence>
<dbReference type="GO" id="GO:0016746">
    <property type="term" value="F:acyltransferase activity"/>
    <property type="evidence" value="ECO:0007669"/>
    <property type="project" value="UniProtKB-KW"/>
</dbReference>
<gene>
    <name evidence="4" type="ORF">ESB04_09350</name>
</gene>
<organism evidence="4 5">
    <name type="scientific">Aquirufa rosea</name>
    <dbReference type="NCBI Taxonomy" id="2509241"/>
    <lineage>
        <taxon>Bacteria</taxon>
        <taxon>Pseudomonadati</taxon>
        <taxon>Bacteroidota</taxon>
        <taxon>Cytophagia</taxon>
        <taxon>Cytophagales</taxon>
        <taxon>Flectobacillaceae</taxon>
        <taxon>Aquirufa</taxon>
    </lineage>
</organism>
<protein>
    <submittedName>
        <fullName evidence="4">Serine acetyltransferase</fullName>
    </submittedName>
</protein>
<accession>A0A4Q1BYQ2</accession>
<evidence type="ECO:0000256" key="2">
    <source>
        <dbReference type="ARBA" id="ARBA00022679"/>
    </source>
</evidence>
<dbReference type="Gene3D" id="2.160.10.10">
    <property type="entry name" value="Hexapeptide repeat proteins"/>
    <property type="match status" value="1"/>
</dbReference>
<dbReference type="Proteomes" id="UP000289455">
    <property type="component" value="Unassembled WGS sequence"/>
</dbReference>
<dbReference type="Gene3D" id="1.10.3130.10">
    <property type="entry name" value="serine acetyltransferase, domain 1"/>
    <property type="match status" value="1"/>
</dbReference>
<dbReference type="EMBL" id="SDHY01000005">
    <property type="protein sequence ID" value="RXK48240.1"/>
    <property type="molecule type" value="Genomic_DNA"/>
</dbReference>
<dbReference type="CDD" id="cd03354">
    <property type="entry name" value="LbH_SAT"/>
    <property type="match status" value="1"/>
</dbReference>
<dbReference type="InterPro" id="IPR045304">
    <property type="entry name" value="LbH_SAT"/>
</dbReference>
<evidence type="ECO:0000256" key="1">
    <source>
        <dbReference type="ARBA" id="ARBA00022605"/>
    </source>
</evidence>
<dbReference type="InterPro" id="IPR042122">
    <property type="entry name" value="Ser_AcTrfase_N_sf"/>
</dbReference>
<dbReference type="OrthoDB" id="9801456at2"/>
<proteinExistence type="predicted"/>
<evidence type="ECO:0000313" key="5">
    <source>
        <dbReference type="Proteomes" id="UP000289455"/>
    </source>
</evidence>
<dbReference type="AlphaFoldDB" id="A0A4Q1BYQ2"/>
<dbReference type="InterPro" id="IPR011004">
    <property type="entry name" value="Trimer_LpxA-like_sf"/>
</dbReference>
<dbReference type="PANTHER" id="PTHR42811">
    <property type="entry name" value="SERINE ACETYLTRANSFERASE"/>
    <property type="match status" value="1"/>
</dbReference>
<keyword evidence="1" id="KW-0028">Amino-acid biosynthesis</keyword>
<comment type="caution">
    <text evidence="4">The sequence shown here is derived from an EMBL/GenBank/DDBJ whole genome shotgun (WGS) entry which is preliminary data.</text>
</comment>
<dbReference type="RefSeq" id="WP_129027470.1">
    <property type="nucleotide sequence ID" value="NZ_SDHY01000005.1"/>
</dbReference>
<dbReference type="SUPFAM" id="SSF51161">
    <property type="entry name" value="Trimeric LpxA-like enzymes"/>
    <property type="match status" value="1"/>
</dbReference>
<reference evidence="4 5" key="1">
    <citation type="submission" date="2019-01" db="EMBL/GenBank/DDBJ databases">
        <title>Cytophagaceae bacterium strain CAR-16.</title>
        <authorList>
            <person name="Chen W.-M."/>
        </authorList>
    </citation>
    <scope>NUCLEOTIDE SEQUENCE [LARGE SCALE GENOMIC DNA]</scope>
    <source>
        <strain evidence="4 5">CAR-16</strain>
    </source>
</reference>
<name>A0A4Q1BYQ2_9BACT</name>
<evidence type="ECO:0000313" key="4">
    <source>
        <dbReference type="EMBL" id="RXK48240.1"/>
    </source>
</evidence>
<keyword evidence="3" id="KW-0012">Acyltransferase</keyword>
<keyword evidence="5" id="KW-1185">Reference proteome</keyword>